<reference evidence="1 2" key="1">
    <citation type="submission" date="2017-10" db="EMBL/GenBank/DDBJ databases">
        <title>Sequencing the genomes of 1000 actinobacteria strains.</title>
        <authorList>
            <person name="Klenk H.-P."/>
        </authorList>
    </citation>
    <scope>NUCLEOTIDE SEQUENCE [LARGE SCALE GENOMIC DNA]</scope>
    <source>
        <strain evidence="1 2">DSM 21798</strain>
    </source>
</reference>
<protein>
    <submittedName>
        <fullName evidence="1">Putative glutamine amidotransferase</fullName>
    </submittedName>
</protein>
<dbReference type="RefSeq" id="WP_245836263.1">
    <property type="nucleotide sequence ID" value="NZ_PDJE01000001.1"/>
</dbReference>
<organism evidence="1 2">
    <name type="scientific">Paramicrobacterium agarici</name>
    <dbReference type="NCBI Taxonomy" id="630514"/>
    <lineage>
        <taxon>Bacteria</taxon>
        <taxon>Bacillati</taxon>
        <taxon>Actinomycetota</taxon>
        <taxon>Actinomycetes</taxon>
        <taxon>Micrococcales</taxon>
        <taxon>Microbacteriaceae</taxon>
        <taxon>Paramicrobacterium</taxon>
    </lineage>
</organism>
<dbReference type="GO" id="GO:0005829">
    <property type="term" value="C:cytosol"/>
    <property type="evidence" value="ECO:0007669"/>
    <property type="project" value="TreeGrafter"/>
</dbReference>
<evidence type="ECO:0000313" key="1">
    <source>
        <dbReference type="EMBL" id="PFG30911.1"/>
    </source>
</evidence>
<dbReference type="GO" id="GO:0016811">
    <property type="term" value="F:hydrolase activity, acting on carbon-nitrogen (but not peptide) bonds, in linear amides"/>
    <property type="evidence" value="ECO:0007669"/>
    <property type="project" value="InterPro"/>
</dbReference>
<sequence>MTNSDRMLQLAVVEVTDARPHAPAYDAYTRGMIRRTVSDATVLGWDARLLTAERLGTEGLLDATASADAIVIMGGEDIAPEFYGGQSGYEGEGRHFRTADAAELALVRRAALRATPLLGICRGHQVINVAFGGTLVQHMEEAGHRLTDLPVEYTLVEHPVSLERSSTLALRLGEHITVQSGHHQVIEHPGPGLRSVGWSHDGHIEAVEHEILPITGVQWHPEAPMAPTDQLERLLDGLEREALRQLAA</sequence>
<evidence type="ECO:0000313" key="2">
    <source>
        <dbReference type="Proteomes" id="UP000221369"/>
    </source>
</evidence>
<dbReference type="PANTHER" id="PTHR43235:SF1">
    <property type="entry name" value="GLUTAMINE AMIDOTRANSFERASE PB2B2.05-RELATED"/>
    <property type="match status" value="1"/>
</dbReference>
<dbReference type="PROSITE" id="PS51273">
    <property type="entry name" value="GATASE_TYPE_1"/>
    <property type="match status" value="1"/>
</dbReference>
<dbReference type="GO" id="GO:0016740">
    <property type="term" value="F:transferase activity"/>
    <property type="evidence" value="ECO:0007669"/>
    <property type="project" value="UniProtKB-KW"/>
</dbReference>
<dbReference type="Gene3D" id="3.40.50.880">
    <property type="match status" value="1"/>
</dbReference>
<dbReference type="EMBL" id="PDJE01000001">
    <property type="protein sequence ID" value="PFG30911.1"/>
    <property type="molecule type" value="Genomic_DNA"/>
</dbReference>
<keyword evidence="1" id="KW-0808">Transferase</keyword>
<dbReference type="InterPro" id="IPR011697">
    <property type="entry name" value="Peptidase_C26"/>
</dbReference>
<keyword evidence="1" id="KW-0315">Glutamine amidotransferase</keyword>
<dbReference type="AlphaFoldDB" id="A0A2A9DX38"/>
<gene>
    <name evidence="1" type="ORF">ATJ78_1854</name>
</gene>
<dbReference type="InterPro" id="IPR029062">
    <property type="entry name" value="Class_I_gatase-like"/>
</dbReference>
<dbReference type="SUPFAM" id="SSF52317">
    <property type="entry name" value="Class I glutamine amidotransferase-like"/>
    <property type="match status" value="1"/>
</dbReference>
<name>A0A2A9DX38_9MICO</name>
<accession>A0A2A9DX38</accession>
<dbReference type="Pfam" id="PF07722">
    <property type="entry name" value="Peptidase_C26"/>
    <property type="match status" value="1"/>
</dbReference>
<dbReference type="Proteomes" id="UP000221369">
    <property type="component" value="Unassembled WGS sequence"/>
</dbReference>
<dbReference type="PRINTS" id="PR00096">
    <property type="entry name" value="GATASE"/>
</dbReference>
<comment type="caution">
    <text evidence="1">The sequence shown here is derived from an EMBL/GenBank/DDBJ whole genome shotgun (WGS) entry which is preliminary data.</text>
</comment>
<keyword evidence="2" id="KW-1185">Reference proteome</keyword>
<dbReference type="InterPro" id="IPR044668">
    <property type="entry name" value="PuuD-like"/>
</dbReference>
<proteinExistence type="predicted"/>
<dbReference type="PANTHER" id="PTHR43235">
    <property type="entry name" value="GLUTAMINE AMIDOTRANSFERASE PB2B2.05-RELATED"/>
    <property type="match status" value="1"/>
</dbReference>